<dbReference type="SMART" id="SM00256">
    <property type="entry name" value="FBOX"/>
    <property type="match status" value="1"/>
</dbReference>
<sequence length="532" mass="58300">MEEQTALAPLLQLPGELILHVLSFLNVPQVLTVRQTCTLLKQITHSRSLWLIFLRRQQEALPLPPRFSAPVDPRAPSESFAEPLTHLLESDVIRAHRIARSWARPRIRGPTKLTPTPGDSLIILEIFLDRWLLCAYAEGFACLWDLGASRSGSSAVRQTARLDLQSKYWSSLTAALCPTCTHVILALTCASTPGITEIHRVQLRPSASIYDPEWFELMHTLVSPVTQVARTIEPASQLVVLSSTNAVEVVAVDMSASSPNGNGKVVESGMSISTHNDDLDELLNSVVASRIMGPYIVLFKSRSIEMHPIDAGSFHTLSTPKSHHGQVLKHHFASSSVTFRSLSSSDCVLTEEGLSFTFFGYDFLQGILHFDVSVRFMHSLSGDASLDVTCVGVYPMSGSINMEALFPLRSSEPTLAQSPLTGIFEPRSRLPDGNVNSRGFVSAMALGPQGRRAVWIERKGGSLVRDVLVWSRSLPGTGQDGTGDVVIPRHVVYSVKSYDLREDLTHCAIGEVSGRIVLGNRAGDIFVLEVNY</sequence>
<dbReference type="OrthoDB" id="3211970at2759"/>
<evidence type="ECO:0000313" key="3">
    <source>
        <dbReference type="Proteomes" id="UP001063166"/>
    </source>
</evidence>
<dbReference type="Proteomes" id="UP001063166">
    <property type="component" value="Unassembled WGS sequence"/>
</dbReference>
<feature type="domain" description="F-box" evidence="1">
    <location>
        <begin position="7"/>
        <end position="53"/>
    </location>
</feature>
<dbReference type="EMBL" id="BRPK01000013">
    <property type="protein sequence ID" value="GLB43285.1"/>
    <property type="molecule type" value="Genomic_DNA"/>
</dbReference>
<dbReference type="InterPro" id="IPR001810">
    <property type="entry name" value="F-box_dom"/>
</dbReference>
<dbReference type="SUPFAM" id="SSF81383">
    <property type="entry name" value="F-box domain"/>
    <property type="match status" value="1"/>
</dbReference>
<dbReference type="Gene3D" id="1.20.1280.50">
    <property type="match status" value="1"/>
</dbReference>
<organism evidence="2 3">
    <name type="scientific">Lyophyllum shimeji</name>
    <name type="common">Hon-shimeji</name>
    <name type="synonym">Tricholoma shimeji</name>
    <dbReference type="NCBI Taxonomy" id="47721"/>
    <lineage>
        <taxon>Eukaryota</taxon>
        <taxon>Fungi</taxon>
        <taxon>Dikarya</taxon>
        <taxon>Basidiomycota</taxon>
        <taxon>Agaricomycotina</taxon>
        <taxon>Agaricomycetes</taxon>
        <taxon>Agaricomycetidae</taxon>
        <taxon>Agaricales</taxon>
        <taxon>Tricholomatineae</taxon>
        <taxon>Lyophyllaceae</taxon>
        <taxon>Lyophyllum</taxon>
    </lineage>
</organism>
<name>A0A9P3UT72_LYOSH</name>
<protein>
    <recommendedName>
        <fullName evidence="1">F-box domain-containing protein</fullName>
    </recommendedName>
</protein>
<reference evidence="2" key="1">
    <citation type="submission" date="2022-07" db="EMBL/GenBank/DDBJ databases">
        <title>The genome of Lyophyllum shimeji provides insight into the initial evolution of ectomycorrhizal fungal genome.</title>
        <authorList>
            <person name="Kobayashi Y."/>
            <person name="Shibata T."/>
            <person name="Hirakawa H."/>
            <person name="Shigenobu S."/>
            <person name="Nishiyama T."/>
            <person name="Yamada A."/>
            <person name="Hasebe M."/>
            <person name="Kawaguchi M."/>
        </authorList>
    </citation>
    <scope>NUCLEOTIDE SEQUENCE</scope>
    <source>
        <strain evidence="2">AT787</strain>
    </source>
</reference>
<dbReference type="PROSITE" id="PS50181">
    <property type="entry name" value="FBOX"/>
    <property type="match status" value="1"/>
</dbReference>
<dbReference type="AlphaFoldDB" id="A0A9P3UT72"/>
<evidence type="ECO:0000259" key="1">
    <source>
        <dbReference type="PROSITE" id="PS50181"/>
    </source>
</evidence>
<comment type="caution">
    <text evidence="2">The sequence shown here is derived from an EMBL/GenBank/DDBJ whole genome shotgun (WGS) entry which is preliminary data.</text>
</comment>
<accession>A0A9P3UT72</accession>
<dbReference type="InterPro" id="IPR036047">
    <property type="entry name" value="F-box-like_dom_sf"/>
</dbReference>
<keyword evidence="3" id="KW-1185">Reference proteome</keyword>
<gene>
    <name evidence="2" type="ORF">LshimejAT787_1301860</name>
</gene>
<proteinExistence type="predicted"/>
<dbReference type="Pfam" id="PF12937">
    <property type="entry name" value="F-box-like"/>
    <property type="match status" value="1"/>
</dbReference>
<evidence type="ECO:0000313" key="2">
    <source>
        <dbReference type="EMBL" id="GLB43285.1"/>
    </source>
</evidence>